<dbReference type="SUPFAM" id="SSF51182">
    <property type="entry name" value="RmlC-like cupins"/>
    <property type="match status" value="1"/>
</dbReference>
<evidence type="ECO:0000256" key="4">
    <source>
        <dbReference type="ARBA" id="ARBA00019595"/>
    </source>
</evidence>
<feature type="active site" description="Proton acceptor" evidence="5">
    <location>
        <position position="61"/>
    </location>
</feature>
<evidence type="ECO:0000256" key="2">
    <source>
        <dbReference type="ARBA" id="ARBA00001997"/>
    </source>
</evidence>
<dbReference type="NCBIfam" id="TIGR01221">
    <property type="entry name" value="rmlC"/>
    <property type="match status" value="1"/>
</dbReference>
<dbReference type="InterPro" id="IPR000888">
    <property type="entry name" value="RmlC-like"/>
</dbReference>
<dbReference type="GO" id="GO:0000271">
    <property type="term" value="P:polysaccharide biosynthetic process"/>
    <property type="evidence" value="ECO:0007669"/>
    <property type="project" value="TreeGrafter"/>
</dbReference>
<feature type="site" description="Participates in a stacking interaction with the thymidine ring of dTDP-4-oxo-6-deoxyglucose" evidence="6">
    <location>
        <position position="137"/>
    </location>
</feature>
<dbReference type="GO" id="GO:0008830">
    <property type="term" value="F:dTDP-4-dehydrorhamnose 3,5-epimerase activity"/>
    <property type="evidence" value="ECO:0007669"/>
    <property type="project" value="UniProtKB-UniRule"/>
</dbReference>
<evidence type="ECO:0000313" key="8">
    <source>
        <dbReference type="EMBL" id="KAA8671165.1"/>
    </source>
</evidence>
<dbReference type="GO" id="GO:0019305">
    <property type="term" value="P:dTDP-rhamnose biosynthetic process"/>
    <property type="evidence" value="ECO:0007669"/>
    <property type="project" value="UniProtKB-UniRule"/>
</dbReference>
<evidence type="ECO:0000256" key="3">
    <source>
        <dbReference type="ARBA" id="ARBA00012098"/>
    </source>
</evidence>
<gene>
    <name evidence="8" type="primary">rfbC</name>
    <name evidence="8" type="ORF">F4W18_16680</name>
</gene>
<dbReference type="PANTHER" id="PTHR21047">
    <property type="entry name" value="DTDP-6-DEOXY-D-GLUCOSE-3,5 EPIMERASE"/>
    <property type="match status" value="1"/>
</dbReference>
<evidence type="ECO:0000313" key="9">
    <source>
        <dbReference type="Proteomes" id="UP000322521"/>
    </source>
</evidence>
<sequence>MQVTKTKLDGVLIIEPKVHKDDRGWYSEIYSERSLEKAGISFRAVQDNHIKSKKGTLRAIHFQNSPKAQAKLVRCTKGKVNDFIVDLRKTSPTFKQWIMVELTEDNKLQVLVPEGFGHGVLALEDDTEVTYKVNELYHPDLDRAICWNDPALAIDWGVSAPILSEKDKNAPLLKDSDVNY</sequence>
<organism evidence="8 9">
    <name type="scientific">Vibrio gigantis</name>
    <dbReference type="NCBI Taxonomy" id="296199"/>
    <lineage>
        <taxon>Bacteria</taxon>
        <taxon>Pseudomonadati</taxon>
        <taxon>Pseudomonadota</taxon>
        <taxon>Gammaproteobacteria</taxon>
        <taxon>Vibrionales</taxon>
        <taxon>Vibrionaceae</taxon>
        <taxon>Vibrio</taxon>
    </lineage>
</organism>
<comment type="function">
    <text evidence="2 7">Catalyzes the epimerization of the C3' and C5'positions of dTDP-6-deoxy-D-xylo-4-hexulose, forming dTDP-6-deoxy-L-lyxo-4-hexulose.</text>
</comment>
<keyword evidence="7 8" id="KW-0413">Isomerase</keyword>
<dbReference type="AlphaFoldDB" id="A0A5M9NKH8"/>
<dbReference type="CDD" id="cd00438">
    <property type="entry name" value="cupin_RmlC"/>
    <property type="match status" value="1"/>
</dbReference>
<comment type="catalytic activity">
    <reaction evidence="1 7">
        <text>dTDP-4-dehydro-6-deoxy-alpha-D-glucose = dTDP-4-dehydro-beta-L-rhamnose</text>
        <dbReference type="Rhea" id="RHEA:16969"/>
        <dbReference type="ChEBI" id="CHEBI:57649"/>
        <dbReference type="ChEBI" id="CHEBI:62830"/>
        <dbReference type="EC" id="5.1.3.13"/>
    </reaction>
</comment>
<keyword evidence="9" id="KW-1185">Reference proteome</keyword>
<dbReference type="Gene3D" id="2.60.120.10">
    <property type="entry name" value="Jelly Rolls"/>
    <property type="match status" value="1"/>
</dbReference>
<proteinExistence type="inferred from homology"/>
<dbReference type="InterPro" id="IPR014710">
    <property type="entry name" value="RmlC-like_jellyroll"/>
</dbReference>
<accession>A0A5M9NKH8</accession>
<comment type="subunit">
    <text evidence="7">Homodimer.</text>
</comment>
<name>A0A5M9NKH8_9VIBR</name>
<dbReference type="OrthoDB" id="9800680at2"/>
<dbReference type="RefSeq" id="WP_086711863.1">
    <property type="nucleotide sequence ID" value="NZ_AP025492.1"/>
</dbReference>
<evidence type="ECO:0000256" key="5">
    <source>
        <dbReference type="PIRSR" id="PIRSR600888-1"/>
    </source>
</evidence>
<dbReference type="PANTHER" id="PTHR21047:SF2">
    <property type="entry name" value="THYMIDINE DIPHOSPHO-4-KETO-RHAMNOSE 3,5-EPIMERASE"/>
    <property type="match status" value="1"/>
</dbReference>
<dbReference type="GO" id="GO:0005829">
    <property type="term" value="C:cytosol"/>
    <property type="evidence" value="ECO:0007669"/>
    <property type="project" value="TreeGrafter"/>
</dbReference>
<comment type="similarity">
    <text evidence="7">Belongs to the dTDP-4-dehydrorhamnose 3,5-epimerase family.</text>
</comment>
<dbReference type="EC" id="5.1.3.13" evidence="3 7"/>
<dbReference type="Pfam" id="PF00908">
    <property type="entry name" value="dTDP_sugar_isom"/>
    <property type="match status" value="1"/>
</dbReference>
<dbReference type="InterPro" id="IPR011051">
    <property type="entry name" value="RmlC_Cupin_sf"/>
</dbReference>
<dbReference type="UniPathway" id="UPA00124"/>
<dbReference type="EMBL" id="VXJS01000010">
    <property type="protein sequence ID" value="KAA8671165.1"/>
    <property type="molecule type" value="Genomic_DNA"/>
</dbReference>
<comment type="pathway">
    <text evidence="7">Carbohydrate biosynthesis; dTDP-L-rhamnose biosynthesis.</text>
</comment>
<reference evidence="8 9" key="1">
    <citation type="submission" date="2019-09" db="EMBL/GenBank/DDBJ databases">
        <title>Draft genome sequence of various Type strains from the CCUG.</title>
        <authorList>
            <person name="Pineiro-Iglesias B."/>
            <person name="Tunovic T."/>
            <person name="Unosson C."/>
            <person name="Inganas E."/>
            <person name="Ohlen M."/>
            <person name="Cardew S."/>
            <person name="Jensie-Markopoulos S."/>
            <person name="Salva-Serra F."/>
            <person name="Jaen-Luchoro D."/>
            <person name="Karlsson R."/>
            <person name="Svensson-Stadler L."/>
            <person name="Chun J."/>
            <person name="Moore E."/>
        </authorList>
    </citation>
    <scope>NUCLEOTIDE SEQUENCE [LARGE SCALE GENOMIC DNA]</scope>
    <source>
        <strain evidence="8 9">CCUG 56969T</strain>
    </source>
</reference>
<feature type="active site" description="Proton donor" evidence="5">
    <location>
        <position position="131"/>
    </location>
</feature>
<evidence type="ECO:0000256" key="1">
    <source>
        <dbReference type="ARBA" id="ARBA00001298"/>
    </source>
</evidence>
<protein>
    <recommendedName>
        <fullName evidence="4 7">dTDP-4-dehydrorhamnose 3,5-epimerase</fullName>
        <ecNumber evidence="3 7">5.1.3.13</ecNumber>
    </recommendedName>
    <alternativeName>
        <fullName evidence="7">Thymidine diphospho-4-keto-rhamnose 3,5-epimerase</fullName>
    </alternativeName>
</protein>
<comment type="caution">
    <text evidence="8">The sequence shown here is derived from an EMBL/GenBank/DDBJ whole genome shotgun (WGS) entry which is preliminary data.</text>
</comment>
<evidence type="ECO:0000256" key="6">
    <source>
        <dbReference type="PIRSR" id="PIRSR600888-3"/>
    </source>
</evidence>
<evidence type="ECO:0000256" key="7">
    <source>
        <dbReference type="RuleBase" id="RU364069"/>
    </source>
</evidence>
<dbReference type="Proteomes" id="UP000322521">
    <property type="component" value="Unassembled WGS sequence"/>
</dbReference>